<gene>
    <name evidence="7" type="ORF">PBRA_000959</name>
    <name evidence="8" type="ORF">PLBR_LOCUS5124</name>
</gene>
<keyword evidence="5" id="KW-0966">Cell projection</keyword>
<dbReference type="GO" id="GO:0060271">
    <property type="term" value="P:cilium assembly"/>
    <property type="evidence" value="ECO:0007669"/>
    <property type="project" value="TreeGrafter"/>
</dbReference>
<dbReference type="InterPro" id="IPR010796">
    <property type="entry name" value="C2_B9-type_dom"/>
</dbReference>
<reference evidence="7 9" key="1">
    <citation type="submission" date="2015-02" db="EMBL/GenBank/DDBJ databases">
        <authorList>
            <person name="Chooi Y.-H."/>
        </authorList>
    </citation>
    <scope>NUCLEOTIDE SEQUENCE [LARGE SCALE GENOMIC DNA]</scope>
    <source>
        <strain evidence="7">E3</strain>
    </source>
</reference>
<dbReference type="Proteomes" id="UP000290189">
    <property type="component" value="Unassembled WGS sequence"/>
</dbReference>
<name>A0A0G4IR19_PLABS</name>
<keyword evidence="4" id="KW-0206">Cytoskeleton</keyword>
<dbReference type="PANTHER" id="PTHR12968">
    <property type="entry name" value="B9 DOMAIN-CONTAINING"/>
    <property type="match status" value="1"/>
</dbReference>
<reference evidence="8 10" key="2">
    <citation type="submission" date="2018-03" db="EMBL/GenBank/DDBJ databases">
        <authorList>
            <person name="Fogelqvist J."/>
        </authorList>
    </citation>
    <scope>NUCLEOTIDE SEQUENCE [LARGE SCALE GENOMIC DNA]</scope>
</reference>
<dbReference type="PROSITE" id="PS51381">
    <property type="entry name" value="C2_B9"/>
    <property type="match status" value="1"/>
</dbReference>
<dbReference type="OMA" id="DVAYWCH"/>
<evidence type="ECO:0000313" key="8">
    <source>
        <dbReference type="EMBL" id="SPQ97909.1"/>
    </source>
</evidence>
<evidence type="ECO:0000256" key="6">
    <source>
        <dbReference type="ARBA" id="ARBA00039272"/>
    </source>
</evidence>
<dbReference type="STRING" id="37360.A0A0G4IR19"/>
<evidence type="ECO:0000256" key="3">
    <source>
        <dbReference type="ARBA" id="ARBA00022794"/>
    </source>
</evidence>
<protein>
    <recommendedName>
        <fullName evidence="6">B9 domain-containing protein 2</fullName>
    </recommendedName>
</protein>
<keyword evidence="8" id="KW-0496">Mitochondrion</keyword>
<dbReference type="EMBL" id="CDSF01000079">
    <property type="protein sequence ID" value="CEO97612.1"/>
    <property type="molecule type" value="Genomic_DNA"/>
</dbReference>
<dbReference type="EMBL" id="OVEO01000008">
    <property type="protein sequence ID" value="SPQ97909.1"/>
    <property type="molecule type" value="Genomic_DNA"/>
</dbReference>
<accession>A0A0G4IR19</accession>
<keyword evidence="2" id="KW-0963">Cytoplasm</keyword>
<dbReference type="Pfam" id="PF07162">
    <property type="entry name" value="B9-C2"/>
    <property type="match status" value="1"/>
</dbReference>
<evidence type="ECO:0000256" key="4">
    <source>
        <dbReference type="ARBA" id="ARBA00023212"/>
    </source>
</evidence>
<dbReference type="AlphaFoldDB" id="A0A0G4IR19"/>
<dbReference type="GO" id="GO:0036038">
    <property type="term" value="C:MKS complex"/>
    <property type="evidence" value="ECO:0007669"/>
    <property type="project" value="TreeGrafter"/>
</dbReference>
<evidence type="ECO:0000313" key="9">
    <source>
        <dbReference type="Proteomes" id="UP000039324"/>
    </source>
</evidence>
<evidence type="ECO:0000256" key="1">
    <source>
        <dbReference type="ARBA" id="ARBA00004120"/>
    </source>
</evidence>
<organism evidence="7 9">
    <name type="scientific">Plasmodiophora brassicae</name>
    <name type="common">Clubroot disease agent</name>
    <dbReference type="NCBI Taxonomy" id="37360"/>
    <lineage>
        <taxon>Eukaryota</taxon>
        <taxon>Sar</taxon>
        <taxon>Rhizaria</taxon>
        <taxon>Endomyxa</taxon>
        <taxon>Phytomyxea</taxon>
        <taxon>Plasmodiophorida</taxon>
        <taxon>Plasmodiophoridae</taxon>
        <taxon>Plasmodiophora</taxon>
    </lineage>
</organism>
<keyword evidence="9" id="KW-1185">Reference proteome</keyword>
<evidence type="ECO:0000256" key="2">
    <source>
        <dbReference type="ARBA" id="ARBA00022490"/>
    </source>
</evidence>
<evidence type="ECO:0000313" key="7">
    <source>
        <dbReference type="EMBL" id="CEO97612.1"/>
    </source>
</evidence>
<proteinExistence type="predicted"/>
<evidence type="ECO:0000313" key="10">
    <source>
        <dbReference type="Proteomes" id="UP000290189"/>
    </source>
</evidence>
<sequence>MPEVHFIGSIVGASGFKGKAVFGKFAIESDNAQWKVIRGSVRGRTFSSIPDENTTYACWNHPVDVCFSCTGLLGWPKFFIELFFLDDDDRIDFAGYGFCYLPARLGRTTLTIATFRPRGSLADDLSAKFVGGYPQYADKTVVMDGAERWRERTVSTGTVQLDINVVHKGFRDDMIFTDGSPAVM</sequence>
<evidence type="ECO:0000256" key="5">
    <source>
        <dbReference type="ARBA" id="ARBA00023273"/>
    </source>
</evidence>
<dbReference type="Proteomes" id="UP000039324">
    <property type="component" value="Unassembled WGS sequence"/>
</dbReference>
<comment type="subcellular location">
    <subcellularLocation>
        <location evidence="1">Cytoplasm</location>
        <location evidence="1">Cytoskeleton</location>
        <location evidence="1">Cilium basal body</location>
    </subcellularLocation>
</comment>
<geneLocation type="mitochondrion" evidence="8"/>
<dbReference type="PANTHER" id="PTHR12968:SF2">
    <property type="entry name" value="B9 DOMAIN-CONTAINING PROTEIN 2"/>
    <property type="match status" value="1"/>
</dbReference>
<dbReference type="OrthoDB" id="184109at2759"/>
<keyword evidence="3" id="KW-0970">Cilium biogenesis/degradation</keyword>